<dbReference type="EMBL" id="ACQA01000002">
    <property type="protein sequence ID" value="EEQ94544.1"/>
    <property type="molecule type" value="Genomic_DNA"/>
</dbReference>
<evidence type="ECO:0000313" key="2">
    <source>
        <dbReference type="EMBL" id="EEQ94544.1"/>
    </source>
</evidence>
<dbReference type="GeneID" id="99613988"/>
<proteinExistence type="predicted"/>
<reference evidence="2 3" key="1">
    <citation type="submission" date="2009-05" db="EMBL/GenBank/DDBJ databases">
        <authorList>
            <person name="Setubal J.C."/>
            <person name="Boyle S."/>
            <person name="Crasta O.R."/>
            <person name="Gillespie J.J."/>
            <person name="Kenyon R.W."/>
            <person name="Lu J."/>
            <person name="Mane S."/>
            <person name="Nagrani S."/>
            <person name="Shallom J.M."/>
            <person name="Shallom S."/>
            <person name="Shukla M."/>
            <person name="Snyder E.E."/>
            <person name="Sobral B.W."/>
            <person name="Wattam A.R."/>
            <person name="Will R."/>
            <person name="Williams K."/>
            <person name="Yoo H."/>
            <person name="Munk C."/>
            <person name="Tapia R."/>
            <person name="Green L."/>
            <person name="Rogers Y."/>
            <person name="Detter J.C."/>
            <person name="Bruce D."/>
            <person name="Brettin T.S."/>
            <person name="Tsolis R."/>
        </authorList>
    </citation>
    <scope>NUCLEOTIDE SEQUENCE [LARGE SCALE GENOMIC DNA]</scope>
    <source>
        <strain evidence="2 3">LMG 3301</strain>
    </source>
</reference>
<sequence length="56" mass="6236">MLSLMPWNWTQYAWPHFRYDVSALAALEQRFLLSSGEVSALCVTSIPMTAIGCASN</sequence>
<dbReference type="RefSeq" id="WP_006469897.1">
    <property type="nucleotide sequence ID" value="NZ_ACQA01000002.1"/>
</dbReference>
<dbReference type="Proteomes" id="UP000004386">
    <property type="component" value="Unassembled WGS sequence"/>
</dbReference>
<evidence type="ECO:0000313" key="3">
    <source>
        <dbReference type="Proteomes" id="UP000004386"/>
    </source>
</evidence>
<dbReference type="Pfam" id="PF13776">
    <property type="entry name" value="DUF4172"/>
    <property type="match status" value="1"/>
</dbReference>
<dbReference type="InterPro" id="IPR025230">
    <property type="entry name" value="DUF4172"/>
</dbReference>
<feature type="domain" description="DUF4172" evidence="1">
    <location>
        <begin position="7"/>
        <end position="40"/>
    </location>
</feature>
<name>C4WQN5_9HYPH</name>
<evidence type="ECO:0000259" key="1">
    <source>
        <dbReference type="Pfam" id="PF13776"/>
    </source>
</evidence>
<gene>
    <name evidence="2" type="ORF">OINT_2001777</name>
</gene>
<dbReference type="HOGENOM" id="CLU_3009833_0_0_5"/>
<dbReference type="AlphaFoldDB" id="C4WQN5"/>
<protein>
    <submittedName>
        <fullName evidence="2">Filamentation induced by cAMP protein Fic</fullName>
    </submittedName>
</protein>
<organism evidence="2 3">
    <name type="scientific">Brucella intermedia LMG 3301</name>
    <dbReference type="NCBI Taxonomy" id="641118"/>
    <lineage>
        <taxon>Bacteria</taxon>
        <taxon>Pseudomonadati</taxon>
        <taxon>Pseudomonadota</taxon>
        <taxon>Alphaproteobacteria</taxon>
        <taxon>Hyphomicrobiales</taxon>
        <taxon>Brucellaceae</taxon>
        <taxon>Brucella/Ochrobactrum group</taxon>
        <taxon>Brucella</taxon>
    </lineage>
</organism>
<accession>C4WQN5</accession>
<comment type="caution">
    <text evidence="2">The sequence shown here is derived from an EMBL/GenBank/DDBJ whole genome shotgun (WGS) entry which is preliminary data.</text>
</comment>